<accession>A0AAV3PP02</accession>
<reference evidence="2 3" key="1">
    <citation type="submission" date="2024-01" db="EMBL/GenBank/DDBJ databases">
        <title>The complete chloroplast genome sequence of Lithospermum erythrorhizon: insights into the phylogenetic relationship among Boraginaceae species and the maternal lineages of purple gromwells.</title>
        <authorList>
            <person name="Okada T."/>
            <person name="Watanabe K."/>
        </authorList>
    </citation>
    <scope>NUCLEOTIDE SEQUENCE [LARGE SCALE GENOMIC DNA]</scope>
</reference>
<proteinExistence type="predicted"/>
<dbReference type="Proteomes" id="UP001454036">
    <property type="component" value="Unassembled WGS sequence"/>
</dbReference>
<feature type="compositionally biased region" description="Pro residues" evidence="1">
    <location>
        <begin position="37"/>
        <end position="46"/>
    </location>
</feature>
<feature type="compositionally biased region" description="Low complexity" evidence="1">
    <location>
        <begin position="26"/>
        <end position="36"/>
    </location>
</feature>
<dbReference type="AlphaFoldDB" id="A0AAV3PP02"/>
<evidence type="ECO:0000313" key="3">
    <source>
        <dbReference type="Proteomes" id="UP001454036"/>
    </source>
</evidence>
<organism evidence="2 3">
    <name type="scientific">Lithospermum erythrorhizon</name>
    <name type="common">Purple gromwell</name>
    <name type="synonym">Lithospermum officinale var. erythrorhizon</name>
    <dbReference type="NCBI Taxonomy" id="34254"/>
    <lineage>
        <taxon>Eukaryota</taxon>
        <taxon>Viridiplantae</taxon>
        <taxon>Streptophyta</taxon>
        <taxon>Embryophyta</taxon>
        <taxon>Tracheophyta</taxon>
        <taxon>Spermatophyta</taxon>
        <taxon>Magnoliopsida</taxon>
        <taxon>eudicotyledons</taxon>
        <taxon>Gunneridae</taxon>
        <taxon>Pentapetalae</taxon>
        <taxon>asterids</taxon>
        <taxon>lamiids</taxon>
        <taxon>Boraginales</taxon>
        <taxon>Boraginaceae</taxon>
        <taxon>Boraginoideae</taxon>
        <taxon>Lithospermeae</taxon>
        <taxon>Lithospermum</taxon>
    </lineage>
</organism>
<feature type="compositionally biased region" description="Polar residues" evidence="1">
    <location>
        <begin position="108"/>
        <end position="119"/>
    </location>
</feature>
<keyword evidence="3" id="KW-1185">Reference proteome</keyword>
<comment type="caution">
    <text evidence="2">The sequence shown here is derived from an EMBL/GenBank/DDBJ whole genome shotgun (WGS) entry which is preliminary data.</text>
</comment>
<gene>
    <name evidence="2" type="ORF">LIER_11270</name>
</gene>
<feature type="region of interest" description="Disordered" evidence="1">
    <location>
        <begin position="79"/>
        <end position="128"/>
    </location>
</feature>
<feature type="compositionally biased region" description="Polar residues" evidence="1">
    <location>
        <begin position="1"/>
        <end position="23"/>
    </location>
</feature>
<sequence>MITSETSIPSEIPLENSTPNTTIDIPISPLSSSLASPPLPPHGPLPPANINIKNLLKSFKASSAPITLSSPAAFMAPRFSHNHGARGRSSRGRNHHNSWFSRGRGPQGYSSPQWRSSPSILRAPPNLV</sequence>
<protein>
    <submittedName>
        <fullName evidence="2">Uncharacterized protein</fullName>
    </submittedName>
</protein>
<feature type="region of interest" description="Disordered" evidence="1">
    <location>
        <begin position="1"/>
        <end position="46"/>
    </location>
</feature>
<dbReference type="EMBL" id="BAABME010002077">
    <property type="protein sequence ID" value="GAA0152911.1"/>
    <property type="molecule type" value="Genomic_DNA"/>
</dbReference>
<feature type="compositionally biased region" description="Basic residues" evidence="1">
    <location>
        <begin position="80"/>
        <end position="96"/>
    </location>
</feature>
<evidence type="ECO:0000313" key="2">
    <source>
        <dbReference type="EMBL" id="GAA0152911.1"/>
    </source>
</evidence>
<name>A0AAV3PP02_LITER</name>
<evidence type="ECO:0000256" key="1">
    <source>
        <dbReference type="SAM" id="MobiDB-lite"/>
    </source>
</evidence>